<gene>
    <name evidence="3" type="ORF">QQZ08_001076</name>
</gene>
<keyword evidence="4" id="KW-1185">Reference proteome</keyword>
<feature type="domain" description="Apple" evidence="2">
    <location>
        <begin position="69"/>
        <end position="142"/>
    </location>
</feature>
<dbReference type="EMBL" id="JAZAVK010000005">
    <property type="protein sequence ID" value="KAK7432511.1"/>
    <property type="molecule type" value="Genomic_DNA"/>
</dbReference>
<dbReference type="PROSITE" id="PS50948">
    <property type="entry name" value="PAN"/>
    <property type="match status" value="1"/>
</dbReference>
<dbReference type="Gene3D" id="3.50.4.10">
    <property type="entry name" value="Hepatocyte Growth Factor"/>
    <property type="match status" value="1"/>
</dbReference>
<name>A0ABR1II65_9HYPO</name>
<dbReference type="Pfam" id="PF00024">
    <property type="entry name" value="PAN_1"/>
    <property type="match status" value="1"/>
</dbReference>
<evidence type="ECO:0000259" key="2">
    <source>
        <dbReference type="PROSITE" id="PS50948"/>
    </source>
</evidence>
<evidence type="ECO:0000256" key="1">
    <source>
        <dbReference type="SAM" id="SignalP"/>
    </source>
</evidence>
<evidence type="ECO:0000313" key="4">
    <source>
        <dbReference type="Proteomes" id="UP001498421"/>
    </source>
</evidence>
<dbReference type="InterPro" id="IPR003609">
    <property type="entry name" value="Pan_app"/>
</dbReference>
<accession>A0ABR1II65</accession>
<reference evidence="3 4" key="1">
    <citation type="journal article" date="2025" name="Microbiol. Resour. Announc.">
        <title>Draft genome sequences for Neonectria magnoliae and Neonectria punicea, canker pathogens of Liriodendron tulipifera and Acer saccharum in West Virginia.</title>
        <authorList>
            <person name="Petronek H.M."/>
            <person name="Kasson M.T."/>
            <person name="Metheny A.M."/>
            <person name="Stauder C.M."/>
            <person name="Lovett B."/>
            <person name="Lynch S.C."/>
            <person name="Garnas J.R."/>
            <person name="Kasson L.R."/>
            <person name="Stajich J.E."/>
        </authorList>
    </citation>
    <scope>NUCLEOTIDE SEQUENCE [LARGE SCALE GENOMIC DNA]</scope>
    <source>
        <strain evidence="3 4">NRRL 64651</strain>
    </source>
</reference>
<keyword evidence="1" id="KW-0732">Signal</keyword>
<evidence type="ECO:0000313" key="3">
    <source>
        <dbReference type="EMBL" id="KAK7432511.1"/>
    </source>
</evidence>
<sequence length="152" mass="16126">MARLKKIVLGLASIASWRAEAGLCKPSDATATETASITTPSYTCERRSSFTRRAEDAQALRARVVAPICGYSGVLNNPAVVLDTSESVSDVLDCVALCAQSDQCRSILFNAGDSTCQRLKNPVYSAGFAQSSVPEKIYDLSCFECNADGTAS</sequence>
<comment type="caution">
    <text evidence="3">The sequence shown here is derived from an EMBL/GenBank/DDBJ whole genome shotgun (WGS) entry which is preliminary data.</text>
</comment>
<feature type="chain" id="PRO_5045043747" description="Apple domain-containing protein" evidence="1">
    <location>
        <begin position="22"/>
        <end position="152"/>
    </location>
</feature>
<protein>
    <recommendedName>
        <fullName evidence="2">Apple domain-containing protein</fullName>
    </recommendedName>
</protein>
<organism evidence="3 4">
    <name type="scientific">Neonectria magnoliae</name>
    <dbReference type="NCBI Taxonomy" id="2732573"/>
    <lineage>
        <taxon>Eukaryota</taxon>
        <taxon>Fungi</taxon>
        <taxon>Dikarya</taxon>
        <taxon>Ascomycota</taxon>
        <taxon>Pezizomycotina</taxon>
        <taxon>Sordariomycetes</taxon>
        <taxon>Hypocreomycetidae</taxon>
        <taxon>Hypocreales</taxon>
        <taxon>Nectriaceae</taxon>
        <taxon>Neonectria</taxon>
    </lineage>
</organism>
<feature type="signal peptide" evidence="1">
    <location>
        <begin position="1"/>
        <end position="21"/>
    </location>
</feature>
<proteinExistence type="predicted"/>
<dbReference type="Proteomes" id="UP001498421">
    <property type="component" value="Unassembled WGS sequence"/>
</dbReference>
<dbReference type="SUPFAM" id="SSF57414">
    <property type="entry name" value="Hairpin loop containing domain-like"/>
    <property type="match status" value="1"/>
</dbReference>